<name>A0A975AUI6_9THEO</name>
<dbReference type="EMBL" id="CP060096">
    <property type="protein sequence ID" value="QSZ26716.1"/>
    <property type="molecule type" value="Genomic_DNA"/>
</dbReference>
<dbReference type="AlphaFoldDB" id="A0A975AUI6"/>
<keyword evidence="2" id="KW-1185">Reference proteome</keyword>
<evidence type="ECO:0000313" key="2">
    <source>
        <dbReference type="Proteomes" id="UP000671913"/>
    </source>
</evidence>
<proteinExistence type="predicted"/>
<evidence type="ECO:0000313" key="1">
    <source>
        <dbReference type="EMBL" id="QSZ26716.1"/>
    </source>
</evidence>
<reference evidence="1" key="1">
    <citation type="submission" date="2020-08" db="EMBL/GenBank/DDBJ databases">
        <title>Genomic insights into the carbon and energy metabolism of the first obligate autotrophic acetogenic bacterium Aceticella autotrophica gen. nov., sp. nov.</title>
        <authorList>
            <person name="Toshchakov S.V."/>
            <person name="Elcheninov A.G."/>
            <person name="Kublanov I.V."/>
            <person name="Frolov E.N."/>
            <person name="Lebedinsky A.V."/>
        </authorList>
    </citation>
    <scope>NUCLEOTIDE SEQUENCE</scope>
    <source>
        <strain evidence="1">3443-3Ac</strain>
    </source>
</reference>
<dbReference type="RefSeq" id="WP_284679397.1">
    <property type="nucleotide sequence ID" value="NZ_CP060096.1"/>
</dbReference>
<dbReference type="KEGG" id="aaut:ACETAC_07380"/>
<sequence>MNIDLINRYVKILKRNEKTFYRRKKDPEDSLNRTIYINRTGFFNFTIDEMKEIASNFNSKFYVLPDDINKIDFNFKK</sequence>
<gene>
    <name evidence="1" type="ORF">ACETAC_07380</name>
</gene>
<protein>
    <submittedName>
        <fullName evidence="1">Uncharacterized protein</fullName>
    </submittedName>
</protein>
<organism evidence="1 2">
    <name type="scientific">Aceticella autotrophica</name>
    <dbReference type="NCBI Taxonomy" id="2755338"/>
    <lineage>
        <taxon>Bacteria</taxon>
        <taxon>Bacillati</taxon>
        <taxon>Bacillota</taxon>
        <taxon>Clostridia</taxon>
        <taxon>Thermoanaerobacterales</taxon>
        <taxon>Thermoanaerobacteraceae</taxon>
        <taxon>Aceticella</taxon>
    </lineage>
</organism>
<dbReference type="Proteomes" id="UP000671913">
    <property type="component" value="Chromosome"/>
</dbReference>
<accession>A0A975AUI6</accession>